<feature type="region of interest" description="Disordered" evidence="2">
    <location>
        <begin position="398"/>
        <end position="418"/>
    </location>
</feature>
<evidence type="ECO:0000256" key="2">
    <source>
        <dbReference type="SAM" id="MobiDB-lite"/>
    </source>
</evidence>
<dbReference type="InterPro" id="IPR003870">
    <property type="entry name" value="DUF222"/>
</dbReference>
<evidence type="ECO:0000313" key="5">
    <source>
        <dbReference type="Proteomes" id="UP000188235"/>
    </source>
</evidence>
<name>A0A1Q2D096_9ACTN</name>
<dbReference type="RefSeq" id="WP_161490245.1">
    <property type="nucleotide sequence ID" value="NZ_CP019607.1"/>
</dbReference>
<dbReference type="EMBL" id="CP019607">
    <property type="protein sequence ID" value="AQP51797.1"/>
    <property type="molecule type" value="Genomic_DNA"/>
</dbReference>
<dbReference type="Pfam" id="PF01844">
    <property type="entry name" value="HNH"/>
    <property type="match status" value="1"/>
</dbReference>
<dbReference type="Pfam" id="PF02720">
    <property type="entry name" value="DUF222"/>
    <property type="match status" value="1"/>
</dbReference>
<evidence type="ECO:0000313" key="4">
    <source>
        <dbReference type="EMBL" id="AQP51797.1"/>
    </source>
</evidence>
<dbReference type="Gene3D" id="1.10.30.50">
    <property type="match status" value="1"/>
</dbReference>
<protein>
    <recommendedName>
        <fullName evidence="3">HNH nuclease domain-containing protein</fullName>
    </recommendedName>
</protein>
<feature type="domain" description="HNH nuclease" evidence="3">
    <location>
        <begin position="291"/>
        <end position="342"/>
    </location>
</feature>
<dbReference type="GO" id="GO:0008270">
    <property type="term" value="F:zinc ion binding"/>
    <property type="evidence" value="ECO:0007669"/>
    <property type="project" value="InterPro"/>
</dbReference>
<dbReference type="AlphaFoldDB" id="A0A1Q2D096"/>
<dbReference type="Proteomes" id="UP000188235">
    <property type="component" value="Chromosome"/>
</dbReference>
<dbReference type="GO" id="GO:0003676">
    <property type="term" value="F:nucleic acid binding"/>
    <property type="evidence" value="ECO:0007669"/>
    <property type="project" value="InterPro"/>
</dbReference>
<dbReference type="GO" id="GO:0004519">
    <property type="term" value="F:endonuclease activity"/>
    <property type="evidence" value="ECO:0007669"/>
    <property type="project" value="InterPro"/>
</dbReference>
<dbReference type="CDD" id="cd00085">
    <property type="entry name" value="HNHc"/>
    <property type="match status" value="1"/>
</dbReference>
<dbReference type="KEGG" id="tfa:BW733_14145"/>
<dbReference type="InterPro" id="IPR003615">
    <property type="entry name" value="HNH_nuc"/>
</dbReference>
<reference evidence="4 5" key="1">
    <citation type="journal article" date="2008" name="Int. J. Syst. Evol. Microbiol.">
        <title>Tessaracoccus flavescens sp. nov., isolated from marine sediment.</title>
        <authorList>
            <person name="Lee D.W."/>
            <person name="Lee S.D."/>
        </authorList>
    </citation>
    <scope>NUCLEOTIDE SEQUENCE [LARGE SCALE GENOMIC DNA]</scope>
    <source>
        <strain evidence="4 5">SST-39T</strain>
    </source>
</reference>
<evidence type="ECO:0000259" key="3">
    <source>
        <dbReference type="SMART" id="SM00507"/>
    </source>
</evidence>
<comment type="similarity">
    <text evidence="1">Belongs to the Rv1128c/1148c/1588c/1702c/1945/3466 family.</text>
</comment>
<dbReference type="STRING" id="399497.BW733_14145"/>
<dbReference type="InterPro" id="IPR002711">
    <property type="entry name" value="HNH"/>
</dbReference>
<evidence type="ECO:0000256" key="1">
    <source>
        <dbReference type="ARBA" id="ARBA00023450"/>
    </source>
</evidence>
<sequence>MDLLEHPGIERWEVASKAAELIAGQLAQLHSELVDLMAQVLATNAWSGGGIASPEHWLMLRCALSPARAKEIVDVARRRGDFPELEARMAEGAVSLDQLAVVARHVPSTHAATVSSFVEAATVPQLRRVLPKYPFPDKAPVPHPAGYEPLPEVVHVDPPIHDEPTLTMSTYDGRFRLHFEADPLDGALVEQAIREAKDALFTAGDADATLAEGLLSVASRSLSTVESISRREHYKVLVHLDVDGHGWMNRRGTLPTHLLRKLTCDGTVRPIWIENASPVSVGRSMRIVPPRTRKLIEDRDGGCRFPGCVTTGFLENHHLLPWSEGGATDVENLASLCPRHHRELHQGHFTISGNPSTPGGLIFRDRFGPIGRHVPQTIPPPTHPPPAEQPIRGWRLDTGSIDFEPRRSTRPLELAGIT</sequence>
<keyword evidence="5" id="KW-1185">Reference proteome</keyword>
<dbReference type="SMART" id="SM00507">
    <property type="entry name" value="HNHc"/>
    <property type="match status" value="1"/>
</dbReference>
<accession>A0A1Q2D096</accession>
<gene>
    <name evidence="4" type="ORF">BW733_14145</name>
</gene>
<organism evidence="4 5">
    <name type="scientific">Tessaracoccus flavescens</name>
    <dbReference type="NCBI Taxonomy" id="399497"/>
    <lineage>
        <taxon>Bacteria</taxon>
        <taxon>Bacillati</taxon>
        <taxon>Actinomycetota</taxon>
        <taxon>Actinomycetes</taxon>
        <taxon>Propionibacteriales</taxon>
        <taxon>Propionibacteriaceae</taxon>
        <taxon>Tessaracoccus</taxon>
    </lineage>
</organism>
<proteinExistence type="inferred from homology"/>